<dbReference type="EMBL" id="JAQOWY010000263">
    <property type="protein sequence ID" value="KAK1845686.1"/>
    <property type="molecule type" value="Genomic_DNA"/>
</dbReference>
<comment type="caution">
    <text evidence="2">The sequence shown here is derived from an EMBL/GenBank/DDBJ whole genome shotgun (WGS) entry which is preliminary data.</text>
</comment>
<dbReference type="AlphaFoldDB" id="A0AAD9EI56"/>
<reference evidence="2" key="1">
    <citation type="submission" date="2023-01" db="EMBL/GenBank/DDBJ databases">
        <title>Colletotrichum chrysophilum M932 genome sequence.</title>
        <authorList>
            <person name="Baroncelli R."/>
        </authorList>
    </citation>
    <scope>NUCLEOTIDE SEQUENCE</scope>
    <source>
        <strain evidence="2">M932</strain>
    </source>
</reference>
<evidence type="ECO:0000313" key="3">
    <source>
        <dbReference type="Proteomes" id="UP001243330"/>
    </source>
</evidence>
<protein>
    <submittedName>
        <fullName evidence="2">Uncharacterized protein</fullName>
    </submittedName>
</protein>
<accession>A0AAD9EI56</accession>
<gene>
    <name evidence="2" type="ORF">CCHR01_11697</name>
</gene>
<sequence>MTIRIPVVCLSAIGADPSSQASLRDTFRCSETRPDEMDADKKQITFNSIFPDNSATPEPPLP</sequence>
<proteinExistence type="predicted"/>
<keyword evidence="3" id="KW-1185">Reference proteome</keyword>
<name>A0AAD9EI56_9PEZI</name>
<dbReference type="Proteomes" id="UP001243330">
    <property type="component" value="Unassembled WGS sequence"/>
</dbReference>
<evidence type="ECO:0000256" key="1">
    <source>
        <dbReference type="SAM" id="MobiDB-lite"/>
    </source>
</evidence>
<feature type="compositionally biased region" description="Basic and acidic residues" evidence="1">
    <location>
        <begin position="32"/>
        <end position="43"/>
    </location>
</feature>
<feature type="region of interest" description="Disordered" evidence="1">
    <location>
        <begin position="32"/>
        <end position="62"/>
    </location>
</feature>
<evidence type="ECO:0000313" key="2">
    <source>
        <dbReference type="EMBL" id="KAK1845686.1"/>
    </source>
</evidence>
<feature type="compositionally biased region" description="Polar residues" evidence="1">
    <location>
        <begin position="44"/>
        <end position="56"/>
    </location>
</feature>
<organism evidence="2 3">
    <name type="scientific">Colletotrichum chrysophilum</name>
    <dbReference type="NCBI Taxonomy" id="1836956"/>
    <lineage>
        <taxon>Eukaryota</taxon>
        <taxon>Fungi</taxon>
        <taxon>Dikarya</taxon>
        <taxon>Ascomycota</taxon>
        <taxon>Pezizomycotina</taxon>
        <taxon>Sordariomycetes</taxon>
        <taxon>Hypocreomycetidae</taxon>
        <taxon>Glomerellales</taxon>
        <taxon>Glomerellaceae</taxon>
        <taxon>Colletotrichum</taxon>
        <taxon>Colletotrichum gloeosporioides species complex</taxon>
    </lineage>
</organism>